<reference evidence="1 2" key="1">
    <citation type="journal article" date="2018" name="Environ. Microbiol.">
        <title>Isolation and genomic characterization of Novimethylophilus kurashikiensis gen. nov. sp. nov., a new lanthanide-dependent methylotrophic species of Methylophilaceae.</title>
        <authorList>
            <person name="Lv H."/>
            <person name="Sahin N."/>
            <person name="Tani A."/>
        </authorList>
    </citation>
    <scope>NUCLEOTIDE SEQUENCE [LARGE SCALE GENOMIC DNA]</scope>
    <source>
        <strain evidence="1 2">La2-4</strain>
    </source>
</reference>
<name>A0A2R5F9Y5_9PROT</name>
<evidence type="ECO:0000313" key="2">
    <source>
        <dbReference type="Proteomes" id="UP000245081"/>
    </source>
</evidence>
<accession>A0A2R5F9Y5</accession>
<gene>
    <name evidence="1" type="ORF">NMK_2608</name>
</gene>
<comment type="caution">
    <text evidence="1">The sequence shown here is derived from an EMBL/GenBank/DDBJ whole genome shotgun (WGS) entry which is preliminary data.</text>
</comment>
<dbReference type="Proteomes" id="UP000245081">
    <property type="component" value="Unassembled WGS sequence"/>
</dbReference>
<evidence type="ECO:0000313" key="1">
    <source>
        <dbReference type="EMBL" id="GBG15007.1"/>
    </source>
</evidence>
<keyword evidence="2" id="KW-1185">Reference proteome</keyword>
<sequence length="43" mass="4777">MNRNRWAAGLWRMASLFAIYGAAHAGVLSDLEGREEETWLGIG</sequence>
<dbReference type="AlphaFoldDB" id="A0A2R5F9Y5"/>
<proteinExistence type="predicted"/>
<organism evidence="1 2">
    <name type="scientific">Novimethylophilus kurashikiensis</name>
    <dbReference type="NCBI Taxonomy" id="1825523"/>
    <lineage>
        <taxon>Bacteria</taxon>
        <taxon>Pseudomonadati</taxon>
        <taxon>Pseudomonadota</taxon>
        <taxon>Betaproteobacteria</taxon>
        <taxon>Nitrosomonadales</taxon>
        <taxon>Methylophilaceae</taxon>
        <taxon>Novimethylophilus</taxon>
    </lineage>
</organism>
<dbReference type="EMBL" id="BDOQ01000013">
    <property type="protein sequence ID" value="GBG15007.1"/>
    <property type="molecule type" value="Genomic_DNA"/>
</dbReference>
<dbReference type="RefSeq" id="WP_265415770.1">
    <property type="nucleotide sequence ID" value="NZ_BDOQ01000013.1"/>
</dbReference>
<protein>
    <submittedName>
        <fullName evidence="1">Uncharacterized protein</fullName>
    </submittedName>
</protein>